<reference evidence="9 10" key="1">
    <citation type="journal article" date="2005" name="Int. J. Syst. Evol. Microbiol.">
        <title>Bacillus litoralis sp. nov., isolated from a tidal flat of the Yellow Sea in Korea.</title>
        <authorList>
            <person name="Yoon J.H."/>
            <person name="Oh T.K."/>
        </authorList>
    </citation>
    <scope>NUCLEOTIDE SEQUENCE [LARGE SCALE GENOMIC DNA]</scope>
    <source>
        <strain evidence="9 10">SW-211</strain>
    </source>
</reference>
<comment type="subcellular location">
    <subcellularLocation>
        <location evidence="1 7">Cell membrane</location>
        <topology evidence="1 7">Multi-pass membrane protein</topology>
    </subcellularLocation>
</comment>
<evidence type="ECO:0000256" key="7">
    <source>
        <dbReference type="RuleBase" id="RU363032"/>
    </source>
</evidence>
<keyword evidence="2 7" id="KW-0813">Transport</keyword>
<feature type="transmembrane region" description="Helical" evidence="7">
    <location>
        <begin position="232"/>
        <end position="252"/>
    </location>
</feature>
<feature type="transmembrane region" description="Helical" evidence="7">
    <location>
        <begin position="131"/>
        <end position="153"/>
    </location>
</feature>
<evidence type="ECO:0000256" key="2">
    <source>
        <dbReference type="ARBA" id="ARBA00022448"/>
    </source>
</evidence>
<organism evidence="9 10">
    <name type="scientific">Metabacillus litoralis</name>
    <dbReference type="NCBI Taxonomy" id="152268"/>
    <lineage>
        <taxon>Bacteria</taxon>
        <taxon>Bacillati</taxon>
        <taxon>Bacillota</taxon>
        <taxon>Bacilli</taxon>
        <taxon>Bacillales</taxon>
        <taxon>Bacillaceae</taxon>
        <taxon>Metabacillus</taxon>
    </lineage>
</organism>
<protein>
    <submittedName>
        <fullName evidence="9">Carbohydrate ABC transporter permease</fullName>
    </submittedName>
</protein>
<feature type="transmembrane region" description="Helical" evidence="7">
    <location>
        <begin position="7"/>
        <end position="27"/>
    </location>
</feature>
<dbReference type="OrthoDB" id="9771544at2"/>
<keyword evidence="3" id="KW-1003">Cell membrane</keyword>
<evidence type="ECO:0000256" key="6">
    <source>
        <dbReference type="ARBA" id="ARBA00023136"/>
    </source>
</evidence>
<dbReference type="RefSeq" id="WP_146945518.1">
    <property type="nucleotide sequence ID" value="NZ_VOQF01000001.1"/>
</dbReference>
<evidence type="ECO:0000313" key="10">
    <source>
        <dbReference type="Proteomes" id="UP000321363"/>
    </source>
</evidence>
<keyword evidence="6 7" id="KW-0472">Membrane</keyword>
<sequence length="268" mass="30509">MKKVITAFGLVVVSFISIMPFYVLIMMSTQVTEDIFKGKMFLPGKYAIENLTTVLNSSFFKSFLNSIFVSVTSTILCVLICTMTGYSLAKYNYKFKKLFYAFIIGTMMVPTQIGLIGYIMEMRFFQLNNTLIPLILIWIANPFGVFWMVQYIKSAVPQDIIESARIDGCNELRIFIQIILPIVKPAMVTLSLVIFLWSWNNYLLPLVMINKEELFTIPLSIQSLGSYYRTDYGARMMGLLIAIIPLIILFIFGSKNFIRGLTAGAVKE</sequence>
<keyword evidence="4 7" id="KW-0812">Transmembrane</keyword>
<dbReference type="PROSITE" id="PS50928">
    <property type="entry name" value="ABC_TM1"/>
    <property type="match status" value="1"/>
</dbReference>
<feature type="domain" description="ABC transmembrane type-1" evidence="8">
    <location>
        <begin position="63"/>
        <end position="253"/>
    </location>
</feature>
<evidence type="ECO:0000259" key="8">
    <source>
        <dbReference type="PROSITE" id="PS50928"/>
    </source>
</evidence>
<evidence type="ECO:0000313" key="9">
    <source>
        <dbReference type="EMBL" id="TXC92658.1"/>
    </source>
</evidence>
<dbReference type="SUPFAM" id="SSF161098">
    <property type="entry name" value="MetI-like"/>
    <property type="match status" value="1"/>
</dbReference>
<keyword evidence="10" id="KW-1185">Reference proteome</keyword>
<proteinExistence type="inferred from homology"/>
<dbReference type="PANTHER" id="PTHR43744">
    <property type="entry name" value="ABC TRANSPORTER PERMEASE PROTEIN MG189-RELATED-RELATED"/>
    <property type="match status" value="1"/>
</dbReference>
<name>A0A5C6W8A9_9BACI</name>
<evidence type="ECO:0000256" key="5">
    <source>
        <dbReference type="ARBA" id="ARBA00022989"/>
    </source>
</evidence>
<dbReference type="Gene3D" id="1.10.3720.10">
    <property type="entry name" value="MetI-like"/>
    <property type="match status" value="1"/>
</dbReference>
<dbReference type="EMBL" id="VOQF01000001">
    <property type="protein sequence ID" value="TXC92658.1"/>
    <property type="molecule type" value="Genomic_DNA"/>
</dbReference>
<dbReference type="InterPro" id="IPR000515">
    <property type="entry name" value="MetI-like"/>
</dbReference>
<dbReference type="GO" id="GO:0005886">
    <property type="term" value="C:plasma membrane"/>
    <property type="evidence" value="ECO:0007669"/>
    <property type="project" value="UniProtKB-SubCell"/>
</dbReference>
<accession>A0A5C6W8A9</accession>
<evidence type="ECO:0000256" key="4">
    <source>
        <dbReference type="ARBA" id="ARBA00022692"/>
    </source>
</evidence>
<feature type="transmembrane region" description="Helical" evidence="7">
    <location>
        <begin position="174"/>
        <end position="199"/>
    </location>
</feature>
<dbReference type="InterPro" id="IPR035906">
    <property type="entry name" value="MetI-like_sf"/>
</dbReference>
<dbReference type="PANTHER" id="PTHR43744:SF2">
    <property type="entry name" value="ARABINOOLIGOSACCHARIDES TRANSPORT SYSTEM PERMEASE PROTEIN ARAQ"/>
    <property type="match status" value="1"/>
</dbReference>
<keyword evidence="5 7" id="KW-1133">Transmembrane helix</keyword>
<dbReference type="Pfam" id="PF00528">
    <property type="entry name" value="BPD_transp_1"/>
    <property type="match status" value="1"/>
</dbReference>
<evidence type="ECO:0000256" key="1">
    <source>
        <dbReference type="ARBA" id="ARBA00004651"/>
    </source>
</evidence>
<evidence type="ECO:0000256" key="3">
    <source>
        <dbReference type="ARBA" id="ARBA00022475"/>
    </source>
</evidence>
<comment type="caution">
    <text evidence="9">The sequence shown here is derived from an EMBL/GenBank/DDBJ whole genome shotgun (WGS) entry which is preliminary data.</text>
</comment>
<feature type="transmembrane region" description="Helical" evidence="7">
    <location>
        <begin position="63"/>
        <end position="86"/>
    </location>
</feature>
<dbReference type="CDD" id="cd06261">
    <property type="entry name" value="TM_PBP2"/>
    <property type="match status" value="1"/>
</dbReference>
<dbReference type="GO" id="GO:0055085">
    <property type="term" value="P:transmembrane transport"/>
    <property type="evidence" value="ECO:0007669"/>
    <property type="project" value="InterPro"/>
</dbReference>
<gene>
    <name evidence="9" type="ORF">FS935_00130</name>
</gene>
<dbReference type="Proteomes" id="UP000321363">
    <property type="component" value="Unassembled WGS sequence"/>
</dbReference>
<feature type="transmembrane region" description="Helical" evidence="7">
    <location>
        <begin position="98"/>
        <end position="119"/>
    </location>
</feature>
<dbReference type="AlphaFoldDB" id="A0A5C6W8A9"/>
<comment type="similarity">
    <text evidence="7">Belongs to the binding-protein-dependent transport system permease family.</text>
</comment>